<evidence type="ECO:0000313" key="12">
    <source>
        <dbReference type="EMBL" id="ROT67228.1"/>
    </source>
</evidence>
<evidence type="ECO:0000256" key="6">
    <source>
        <dbReference type="ARBA" id="ARBA00022679"/>
    </source>
</evidence>
<protein>
    <recommendedName>
        <fullName evidence="5">glutathione transferase</fullName>
        <ecNumber evidence="5">2.5.1.18</ecNumber>
    </recommendedName>
    <alternativeName>
        <fullName evidence="7">GST class-pi</fullName>
    </alternativeName>
</protein>
<dbReference type="PANTHER" id="PTHR11571">
    <property type="entry name" value="GLUTATHIONE S-TRANSFERASE"/>
    <property type="match status" value="1"/>
</dbReference>
<evidence type="ECO:0000313" key="13">
    <source>
        <dbReference type="Proteomes" id="UP000283509"/>
    </source>
</evidence>
<keyword evidence="13" id="KW-1185">Reference proteome</keyword>
<evidence type="ECO:0000256" key="8">
    <source>
        <dbReference type="ARBA" id="ARBA00047960"/>
    </source>
</evidence>
<dbReference type="InterPro" id="IPR010987">
    <property type="entry name" value="Glutathione-S-Trfase_C-like"/>
</dbReference>
<dbReference type="PROSITE" id="PS50404">
    <property type="entry name" value="GST_NTER"/>
    <property type="match status" value="1"/>
</dbReference>
<evidence type="ECO:0000259" key="11">
    <source>
        <dbReference type="PROSITE" id="PS50405"/>
    </source>
</evidence>
<feature type="region of interest" description="Disordered" evidence="9">
    <location>
        <begin position="24"/>
        <end position="48"/>
    </location>
</feature>
<dbReference type="PROSITE" id="PS50405">
    <property type="entry name" value="GST_CTER"/>
    <property type="match status" value="1"/>
</dbReference>
<dbReference type="PANTHER" id="PTHR11571:SF222">
    <property type="entry name" value="GLUTATHIONE TRANSFERASE"/>
    <property type="match status" value="1"/>
</dbReference>
<dbReference type="Proteomes" id="UP000283509">
    <property type="component" value="Unassembled WGS sequence"/>
</dbReference>
<dbReference type="SUPFAM" id="SSF52833">
    <property type="entry name" value="Thioredoxin-like"/>
    <property type="match status" value="1"/>
</dbReference>
<reference evidence="12 13" key="2">
    <citation type="submission" date="2019-01" db="EMBL/GenBank/DDBJ databases">
        <title>The decoding of complex shrimp genome reveals the adaptation for benthos swimmer, frequently molting mechanism and breeding impact on genome.</title>
        <authorList>
            <person name="Sun Y."/>
            <person name="Gao Y."/>
            <person name="Yu Y."/>
        </authorList>
    </citation>
    <scope>NUCLEOTIDE SEQUENCE [LARGE SCALE GENOMIC DNA]</scope>
    <source>
        <tissue evidence="12">Muscle</tissue>
    </source>
</reference>
<dbReference type="EC" id="2.5.1.18" evidence="5"/>
<dbReference type="InterPro" id="IPR036249">
    <property type="entry name" value="Thioredoxin-like_sf"/>
</dbReference>
<dbReference type="OrthoDB" id="4951845at2759"/>
<dbReference type="Pfam" id="PF14497">
    <property type="entry name" value="GST_C_3"/>
    <property type="match status" value="1"/>
</dbReference>
<dbReference type="InterPro" id="IPR036282">
    <property type="entry name" value="Glutathione-S-Trfase_C_sf"/>
</dbReference>
<organism evidence="12 13">
    <name type="scientific">Penaeus vannamei</name>
    <name type="common">Whiteleg shrimp</name>
    <name type="synonym">Litopenaeus vannamei</name>
    <dbReference type="NCBI Taxonomy" id="6689"/>
    <lineage>
        <taxon>Eukaryota</taxon>
        <taxon>Metazoa</taxon>
        <taxon>Ecdysozoa</taxon>
        <taxon>Arthropoda</taxon>
        <taxon>Crustacea</taxon>
        <taxon>Multicrustacea</taxon>
        <taxon>Malacostraca</taxon>
        <taxon>Eumalacostraca</taxon>
        <taxon>Eucarida</taxon>
        <taxon>Decapoda</taxon>
        <taxon>Dendrobranchiata</taxon>
        <taxon>Penaeoidea</taxon>
        <taxon>Penaeidae</taxon>
        <taxon>Penaeus</taxon>
    </lineage>
</organism>
<dbReference type="PRINTS" id="PR01267">
    <property type="entry name" value="GSTRNSFRASEM"/>
</dbReference>
<dbReference type="Gene3D" id="1.20.1050.130">
    <property type="match status" value="1"/>
</dbReference>
<dbReference type="InterPro" id="IPR004046">
    <property type="entry name" value="GST_C"/>
</dbReference>
<comment type="function">
    <text evidence="1">Conjugation of reduced glutathione to a wide number of exogenous and endogenous hydrophobic electrophiles.</text>
</comment>
<reference evidence="12 13" key="1">
    <citation type="submission" date="2018-04" db="EMBL/GenBank/DDBJ databases">
        <authorList>
            <person name="Zhang X."/>
            <person name="Yuan J."/>
            <person name="Li F."/>
            <person name="Xiang J."/>
        </authorList>
    </citation>
    <scope>NUCLEOTIDE SEQUENCE [LARGE SCALE GENOMIC DNA]</scope>
    <source>
        <tissue evidence="12">Muscle</tissue>
    </source>
</reference>
<dbReference type="Pfam" id="PF02798">
    <property type="entry name" value="GST_N"/>
    <property type="match status" value="1"/>
</dbReference>
<evidence type="ECO:0000259" key="10">
    <source>
        <dbReference type="PROSITE" id="PS50404"/>
    </source>
</evidence>
<comment type="similarity">
    <text evidence="2">Belongs to the GST superfamily. Mu family.</text>
</comment>
<keyword evidence="6 12" id="KW-0808">Transferase</keyword>
<evidence type="ECO:0000256" key="7">
    <source>
        <dbReference type="ARBA" id="ARBA00032759"/>
    </source>
</evidence>
<evidence type="ECO:0000256" key="9">
    <source>
        <dbReference type="SAM" id="MobiDB-lite"/>
    </source>
</evidence>
<comment type="subunit">
    <text evidence="4">Homodimer.</text>
</comment>
<evidence type="ECO:0000256" key="4">
    <source>
        <dbReference type="ARBA" id="ARBA00011738"/>
    </source>
</evidence>
<gene>
    <name evidence="12" type="ORF">C7M84_014704</name>
</gene>
<comment type="caution">
    <text evidence="12">The sequence shown here is derived from an EMBL/GenBank/DDBJ whole genome shotgun (WGS) entry which is preliminary data.</text>
</comment>
<comment type="catalytic activity">
    <reaction evidence="8">
        <text>RX + glutathione = an S-substituted glutathione + a halide anion + H(+)</text>
        <dbReference type="Rhea" id="RHEA:16437"/>
        <dbReference type="ChEBI" id="CHEBI:15378"/>
        <dbReference type="ChEBI" id="CHEBI:16042"/>
        <dbReference type="ChEBI" id="CHEBI:17792"/>
        <dbReference type="ChEBI" id="CHEBI:57925"/>
        <dbReference type="ChEBI" id="CHEBI:90779"/>
        <dbReference type="EC" id="2.5.1.18"/>
    </reaction>
</comment>
<evidence type="ECO:0000256" key="1">
    <source>
        <dbReference type="ARBA" id="ARBA00003701"/>
    </source>
</evidence>
<dbReference type="SUPFAM" id="SSF47616">
    <property type="entry name" value="GST C-terminal domain-like"/>
    <property type="match status" value="1"/>
</dbReference>
<feature type="domain" description="GST C-terminal" evidence="11">
    <location>
        <begin position="104"/>
        <end position="221"/>
    </location>
</feature>
<accession>A0A423SSR8</accession>
<feature type="domain" description="GST N-terminal" evidence="10">
    <location>
        <begin position="47"/>
        <end position="102"/>
    </location>
</feature>
<dbReference type="InterPro" id="IPR050213">
    <property type="entry name" value="GST_superfamily"/>
</dbReference>
<dbReference type="InterPro" id="IPR003081">
    <property type="entry name" value="GST_mu"/>
</dbReference>
<name>A0A423SSR8_PENVA</name>
<dbReference type="GO" id="GO:0004364">
    <property type="term" value="F:glutathione transferase activity"/>
    <property type="evidence" value="ECO:0007669"/>
    <property type="project" value="UniProtKB-EC"/>
</dbReference>
<proteinExistence type="inferred from homology"/>
<dbReference type="AlphaFoldDB" id="A0A423SSR8"/>
<dbReference type="FunFam" id="1.20.1050.10:FF:000020">
    <property type="entry name" value="Glutathione S-transferase P 1"/>
    <property type="match status" value="1"/>
</dbReference>
<dbReference type="GO" id="GO:0006749">
    <property type="term" value="P:glutathione metabolic process"/>
    <property type="evidence" value="ECO:0007669"/>
    <property type="project" value="TreeGrafter"/>
</dbReference>
<dbReference type="GO" id="GO:0042802">
    <property type="term" value="F:identical protein binding"/>
    <property type="evidence" value="ECO:0007669"/>
    <property type="project" value="UniProtKB-ARBA"/>
</dbReference>
<dbReference type="STRING" id="6689.A0A423SSR8"/>
<dbReference type="InterPro" id="IPR040079">
    <property type="entry name" value="Glutathione_S-Trfase"/>
</dbReference>
<comment type="similarity">
    <text evidence="3">Belongs to the GST superfamily. Pi family.</text>
</comment>
<evidence type="ECO:0000256" key="3">
    <source>
        <dbReference type="ARBA" id="ARBA00007297"/>
    </source>
</evidence>
<dbReference type="SFLD" id="SFLDS00019">
    <property type="entry name" value="Glutathione_Transferase_(cytos"/>
    <property type="match status" value="1"/>
</dbReference>
<evidence type="ECO:0000256" key="5">
    <source>
        <dbReference type="ARBA" id="ARBA00012452"/>
    </source>
</evidence>
<dbReference type="EMBL" id="QCYY01002831">
    <property type="protein sequence ID" value="ROT67228.1"/>
    <property type="molecule type" value="Genomic_DNA"/>
</dbReference>
<evidence type="ECO:0000256" key="2">
    <source>
        <dbReference type="ARBA" id="ARBA00005861"/>
    </source>
</evidence>
<sequence length="231" mass="26774">MCLRIIRKENFSIGRDSRGETCRPSLDTGRFEASPKASGCSSSTRGEYEERLYTEGPTEWLSEKENLGLDFPNLPYYIEDDLKLSQSMAILKHVGRKHGLCGTTDAERTNIDMLAHVADDIRLHYSLFVYQNYKTQKIEYTRRMHVTGNRLSQYLGNKKWFMGDTITVVDFLMYELLDIHLKVKDDWLKDFSNLQEFHKRFEALPAIQEYMASPRFIPAPLNGPSAQFDIV</sequence>
<dbReference type="InterPro" id="IPR004045">
    <property type="entry name" value="Glutathione_S-Trfase_N"/>
</dbReference>